<sequence>MRKKFLDKVFLIIVSSTGISLAINEQFAKEGATAIIRSKIRNFVGNAQGYVCWKEETQDSNIIIMYSKKLTKK</sequence>
<proteinExistence type="predicted"/>
<reference evidence="3" key="1">
    <citation type="submission" date="2021-01" db="EMBL/GenBank/DDBJ databases">
        <authorList>
            <consortium name="Genoscope - CEA"/>
            <person name="William W."/>
        </authorList>
    </citation>
    <scope>NUCLEOTIDE SEQUENCE</scope>
</reference>
<name>A0A8S1QBP5_9CILI</name>
<organism evidence="3 4">
    <name type="scientific">Paramecium sonneborni</name>
    <dbReference type="NCBI Taxonomy" id="65129"/>
    <lineage>
        <taxon>Eukaryota</taxon>
        <taxon>Sar</taxon>
        <taxon>Alveolata</taxon>
        <taxon>Ciliophora</taxon>
        <taxon>Intramacronucleata</taxon>
        <taxon>Oligohymenophorea</taxon>
        <taxon>Peniculida</taxon>
        <taxon>Parameciidae</taxon>
        <taxon>Paramecium</taxon>
    </lineage>
</organism>
<keyword evidence="1" id="KW-0732">Signal</keyword>
<evidence type="ECO:0000313" key="4">
    <source>
        <dbReference type="Proteomes" id="UP000692954"/>
    </source>
</evidence>
<evidence type="ECO:0000256" key="1">
    <source>
        <dbReference type="SAM" id="SignalP"/>
    </source>
</evidence>
<dbReference type="OrthoDB" id="1393670at2759"/>
<feature type="signal peptide" evidence="1">
    <location>
        <begin position="1"/>
        <end position="22"/>
    </location>
</feature>
<gene>
    <name evidence="2" type="ORF">PSON_ATCC_30995.1.T1020062</name>
    <name evidence="3" type="ORF">PSON_ATCC_30995.1.T1020063</name>
</gene>
<dbReference type="EMBL" id="CAJJDN010000102">
    <property type="protein sequence ID" value="CAD8113017.1"/>
    <property type="molecule type" value="Genomic_DNA"/>
</dbReference>
<protein>
    <submittedName>
        <fullName evidence="3">Uncharacterized protein</fullName>
    </submittedName>
</protein>
<evidence type="ECO:0000313" key="3">
    <source>
        <dbReference type="EMBL" id="CAD8113018.1"/>
    </source>
</evidence>
<dbReference type="EMBL" id="CAJJDN010000102">
    <property type="protein sequence ID" value="CAD8113018.1"/>
    <property type="molecule type" value="Genomic_DNA"/>
</dbReference>
<evidence type="ECO:0000313" key="2">
    <source>
        <dbReference type="EMBL" id="CAD8113017.1"/>
    </source>
</evidence>
<accession>A0A8S1QBP5</accession>
<dbReference type="AlphaFoldDB" id="A0A8S1QBP5"/>
<keyword evidence="4" id="KW-1185">Reference proteome</keyword>
<feature type="chain" id="PRO_5036434453" evidence="1">
    <location>
        <begin position="23"/>
        <end position="73"/>
    </location>
</feature>
<dbReference type="Proteomes" id="UP000692954">
    <property type="component" value="Unassembled WGS sequence"/>
</dbReference>
<comment type="caution">
    <text evidence="3">The sequence shown here is derived from an EMBL/GenBank/DDBJ whole genome shotgun (WGS) entry which is preliminary data.</text>
</comment>